<name>A0AAV9UPP3_9PEZI</name>
<feature type="compositionally biased region" description="Low complexity" evidence="1">
    <location>
        <begin position="222"/>
        <end position="236"/>
    </location>
</feature>
<dbReference type="InterPro" id="IPR015131">
    <property type="entry name" value="Killer_tox_Kp4"/>
</dbReference>
<dbReference type="Pfam" id="PF09044">
    <property type="entry name" value="Kp4"/>
    <property type="match status" value="1"/>
</dbReference>
<dbReference type="AlphaFoldDB" id="A0AAV9UPP3"/>
<feature type="domain" description="Killer toxin Kp4" evidence="2">
    <location>
        <begin position="250"/>
        <end position="380"/>
    </location>
</feature>
<organism evidence="3 4">
    <name type="scientific">Orbilia blumenaviensis</name>
    <dbReference type="NCBI Taxonomy" id="1796055"/>
    <lineage>
        <taxon>Eukaryota</taxon>
        <taxon>Fungi</taxon>
        <taxon>Dikarya</taxon>
        <taxon>Ascomycota</taxon>
        <taxon>Pezizomycotina</taxon>
        <taxon>Orbiliomycetes</taxon>
        <taxon>Orbiliales</taxon>
        <taxon>Orbiliaceae</taxon>
        <taxon>Orbilia</taxon>
    </lineage>
</organism>
<dbReference type="Gene3D" id="3.30.430.10">
    <property type="entry name" value="Killer Toxin P4, subunit A"/>
    <property type="match status" value="1"/>
</dbReference>
<protein>
    <recommendedName>
        <fullName evidence="2">Killer toxin Kp4 domain-containing protein</fullName>
    </recommendedName>
</protein>
<accession>A0AAV9UPP3</accession>
<evidence type="ECO:0000313" key="3">
    <source>
        <dbReference type="EMBL" id="KAK6342243.1"/>
    </source>
</evidence>
<evidence type="ECO:0000256" key="1">
    <source>
        <dbReference type="SAM" id="MobiDB-lite"/>
    </source>
</evidence>
<feature type="region of interest" description="Disordered" evidence="1">
    <location>
        <begin position="134"/>
        <end position="185"/>
    </location>
</feature>
<keyword evidence="4" id="KW-1185">Reference proteome</keyword>
<sequence>MHRHNFYPFFLLPFGSANPLPEPKPPSSLALLDIITPSPTTTIQLTSLATYLNLTTISTTTTSTSVLTLLANSTTVLIFPAESLDSELNLPALDIETVLPEPQVYTYIETTTLVDEYGGAGGLTNPSTTYIPEAPGILPPPAPPPIPQEQQQQPEAPKEDFSTPYHDAAGNPLNPNTQTPPHVPHKLKSFTSRLLSRIPNPIAAISKITSAIPPAFPDAKPDTSTSTDPNSPSFHSSPPPANVNNKLLKKPLGINCRGRQCCGSTKSKNAPGYRGSLSLAHLINQIPDNRTFAHLEKIACIGTVPLADTHNFICAWLNYGRRWGTPYYLPGGKGEALRTAKNIKRLVNELLDHGCKRCGSVPMDYPENNDGSLGYLTFNARKHSCPGENFGIDTVCPPQYPIEEAKTGGDVV</sequence>
<gene>
    <name evidence="3" type="ORF">TWF730_001720</name>
</gene>
<evidence type="ECO:0000313" key="4">
    <source>
        <dbReference type="Proteomes" id="UP001373714"/>
    </source>
</evidence>
<feature type="compositionally biased region" description="Pro residues" evidence="1">
    <location>
        <begin position="137"/>
        <end position="147"/>
    </location>
</feature>
<reference evidence="3 4" key="1">
    <citation type="submission" date="2019-10" db="EMBL/GenBank/DDBJ databases">
        <authorList>
            <person name="Palmer J.M."/>
        </authorList>
    </citation>
    <scope>NUCLEOTIDE SEQUENCE [LARGE SCALE GENOMIC DNA]</scope>
    <source>
        <strain evidence="3 4">TWF730</strain>
    </source>
</reference>
<dbReference type="GO" id="GO:0005576">
    <property type="term" value="C:extracellular region"/>
    <property type="evidence" value="ECO:0007669"/>
    <property type="project" value="InterPro"/>
</dbReference>
<proteinExistence type="predicted"/>
<dbReference type="EMBL" id="JAVHNS010000010">
    <property type="protein sequence ID" value="KAK6342243.1"/>
    <property type="molecule type" value="Genomic_DNA"/>
</dbReference>
<evidence type="ECO:0000259" key="2">
    <source>
        <dbReference type="Pfam" id="PF09044"/>
    </source>
</evidence>
<comment type="caution">
    <text evidence="3">The sequence shown here is derived from an EMBL/GenBank/DDBJ whole genome shotgun (WGS) entry which is preliminary data.</text>
</comment>
<dbReference type="SUPFAM" id="SSF55221">
    <property type="entry name" value="Yeast killer toxins"/>
    <property type="match status" value="1"/>
</dbReference>
<feature type="region of interest" description="Disordered" evidence="1">
    <location>
        <begin position="213"/>
        <end position="245"/>
    </location>
</feature>
<dbReference type="InterPro" id="IPR011329">
    <property type="entry name" value="Killer_tox_Kp4/SMK"/>
</dbReference>
<dbReference type="Proteomes" id="UP001373714">
    <property type="component" value="Unassembled WGS sequence"/>
</dbReference>